<dbReference type="PROSITE" id="PS51543">
    <property type="entry name" value="FYRC"/>
    <property type="match status" value="1"/>
</dbReference>
<comment type="caution">
    <text evidence="2">The sequence shown here is derived from an EMBL/GenBank/DDBJ whole genome shotgun (WGS) entry which is preliminary data.</text>
</comment>
<reference evidence="2 3" key="1">
    <citation type="journal article" date="2013" name="Curr. Biol.">
        <title>The Genome of the Foraminiferan Reticulomyxa filosa.</title>
        <authorList>
            <person name="Glockner G."/>
            <person name="Hulsmann N."/>
            <person name="Schleicher M."/>
            <person name="Noegel A.A."/>
            <person name="Eichinger L."/>
            <person name="Gallinger C."/>
            <person name="Pawlowski J."/>
            <person name="Sierra R."/>
            <person name="Euteneuer U."/>
            <person name="Pillet L."/>
            <person name="Moustafa A."/>
            <person name="Platzer M."/>
            <person name="Groth M."/>
            <person name="Szafranski K."/>
            <person name="Schliwa M."/>
        </authorList>
    </citation>
    <scope>NUCLEOTIDE SEQUENCE [LARGE SCALE GENOMIC DNA]</scope>
</reference>
<keyword evidence="3" id="KW-1185">Reference proteome</keyword>
<dbReference type="EMBL" id="ASPP01007041">
    <property type="protein sequence ID" value="ETO27799.1"/>
    <property type="molecule type" value="Genomic_DNA"/>
</dbReference>
<protein>
    <submittedName>
        <fullName evidence="2">Uncharacterized protein</fullName>
    </submittedName>
</protein>
<dbReference type="InterPro" id="IPR003889">
    <property type="entry name" value="FYrich_C"/>
</dbReference>
<dbReference type="GO" id="GO:0005634">
    <property type="term" value="C:nucleus"/>
    <property type="evidence" value="ECO:0007669"/>
    <property type="project" value="InterPro"/>
</dbReference>
<evidence type="ECO:0000313" key="2">
    <source>
        <dbReference type="EMBL" id="ETO27799.1"/>
    </source>
</evidence>
<accession>X6NQ08</accession>
<dbReference type="Proteomes" id="UP000023152">
    <property type="component" value="Unassembled WGS sequence"/>
</dbReference>
<evidence type="ECO:0000256" key="1">
    <source>
        <dbReference type="SAM" id="MobiDB-lite"/>
    </source>
</evidence>
<dbReference type="AlphaFoldDB" id="X6NQ08"/>
<feature type="compositionally biased region" description="Basic and acidic residues" evidence="1">
    <location>
        <begin position="40"/>
        <end position="58"/>
    </location>
</feature>
<feature type="region of interest" description="Disordered" evidence="1">
    <location>
        <begin position="34"/>
        <end position="95"/>
    </location>
</feature>
<name>X6NQ08_RETFI</name>
<organism evidence="2 3">
    <name type="scientific">Reticulomyxa filosa</name>
    <dbReference type="NCBI Taxonomy" id="46433"/>
    <lineage>
        <taxon>Eukaryota</taxon>
        <taxon>Sar</taxon>
        <taxon>Rhizaria</taxon>
        <taxon>Retaria</taxon>
        <taxon>Foraminifera</taxon>
        <taxon>Monothalamids</taxon>
        <taxon>Reticulomyxidae</taxon>
        <taxon>Reticulomyxa</taxon>
    </lineage>
</organism>
<sequence>MGLKIKEVIRAIEYLENAEMCLNYKFQFRYVKQRKSSSKTLDEKKQAAADDGDKEKHSSGKKKEKKRKKPKNKTKENNSPIKGHQPNNSHPKDYVPSSASENVLLFPNAIHNPPIPIPDISYSLPFLFFRPNPDTIKAPVIDLTSESGPEHLYVCLFFFIKMEISFKFIEMLWHGKIFCRFKNEPITSAYKRALSDATKTDIVANNGGIEDEAVTAPSAKRIRNNP</sequence>
<feature type="compositionally biased region" description="Basic residues" evidence="1">
    <location>
        <begin position="59"/>
        <end position="72"/>
    </location>
</feature>
<evidence type="ECO:0000313" key="3">
    <source>
        <dbReference type="Proteomes" id="UP000023152"/>
    </source>
</evidence>
<proteinExistence type="predicted"/>
<gene>
    <name evidence="2" type="ORF">RFI_09338</name>
</gene>